<comment type="caution">
    <text evidence="3">The sequence shown here is derived from an EMBL/GenBank/DDBJ whole genome shotgun (WGS) entry which is preliminary data.</text>
</comment>
<keyword evidence="2" id="KW-0812">Transmembrane</keyword>
<evidence type="ECO:0000313" key="4">
    <source>
        <dbReference type="Proteomes" id="UP000823388"/>
    </source>
</evidence>
<keyword evidence="2" id="KW-1133">Transmembrane helix</keyword>
<gene>
    <name evidence="3" type="ORF">PVAP13_7NG412900</name>
</gene>
<dbReference type="EMBL" id="CM029050">
    <property type="protein sequence ID" value="KAG2569266.1"/>
    <property type="molecule type" value="Genomic_DNA"/>
</dbReference>
<keyword evidence="4" id="KW-1185">Reference proteome</keyword>
<name>A0A8T0QER7_PANVG</name>
<organism evidence="3 4">
    <name type="scientific">Panicum virgatum</name>
    <name type="common">Blackwell switchgrass</name>
    <dbReference type="NCBI Taxonomy" id="38727"/>
    <lineage>
        <taxon>Eukaryota</taxon>
        <taxon>Viridiplantae</taxon>
        <taxon>Streptophyta</taxon>
        <taxon>Embryophyta</taxon>
        <taxon>Tracheophyta</taxon>
        <taxon>Spermatophyta</taxon>
        <taxon>Magnoliopsida</taxon>
        <taxon>Liliopsida</taxon>
        <taxon>Poales</taxon>
        <taxon>Poaceae</taxon>
        <taxon>PACMAD clade</taxon>
        <taxon>Panicoideae</taxon>
        <taxon>Panicodae</taxon>
        <taxon>Paniceae</taxon>
        <taxon>Panicinae</taxon>
        <taxon>Panicum</taxon>
        <taxon>Panicum sect. Hiantes</taxon>
    </lineage>
</organism>
<reference evidence="3" key="1">
    <citation type="submission" date="2020-05" db="EMBL/GenBank/DDBJ databases">
        <title>WGS assembly of Panicum virgatum.</title>
        <authorList>
            <person name="Lovell J.T."/>
            <person name="Jenkins J."/>
            <person name="Shu S."/>
            <person name="Juenger T.E."/>
            <person name="Schmutz J."/>
        </authorList>
    </citation>
    <scope>NUCLEOTIDE SEQUENCE</scope>
    <source>
        <strain evidence="3">AP13</strain>
    </source>
</reference>
<dbReference type="PANTHER" id="PTHR31170:SF18">
    <property type="entry name" value="(WILD MALAYSIAN BANANA) HYPOTHETICAL PROTEIN"/>
    <property type="match status" value="1"/>
</dbReference>
<dbReference type="Pfam" id="PF03140">
    <property type="entry name" value="DUF247"/>
    <property type="match status" value="1"/>
</dbReference>
<keyword evidence="2" id="KW-0472">Membrane</keyword>
<sequence>MLWGKKGLELQKATSSIEILIPGIMSRGSKNKAKDVAMAELVTSMKQQLDYYWSLGEDTDKGMNYIPICKVQQHIREVDKFSYEPFILSIGPYHHGAAKLRNMDKMKWGYLDEVCKLNSEKTLLDYLLEIGDLAREARNCYSEDVYMTDEEFLQMLILDGCFILVALGGTQTLLAHLQQAESERFALEKIVVENANASTNNDIQNTASNSACEGNQSGRKGANEDSESDDQSGLWFMRFLYHDLFLLENQIPFFIVKKLYELASGNAIFSPSLTDSLNRYVRHALSFYPKAIQEANGPENFQHLLHLCHMYLRPNPKVDNSHHYQVRPQYLCKFFSFGWRYFRIGQRSEGNEQIQPVGQEGFPLPGHELNRWRRVAQYKEAGIKFKKREYDNLDPHSLLDIKFGNGSIEIPCLVVDEYSGSFFRNLIAFEQTCPQFGDDFTAYIVFMSQIISMPEDVGILVEKEIIVHHLDSDRHVSDLFTLLSKDVVFDFNGSYYLRSLCQSMEEHYQSRLNRWIAWLWMNHFSNPWLALAALGTVVVLVCTIVQTIFTVLAYMKPPNMNNNYK</sequence>
<feature type="compositionally biased region" description="Polar residues" evidence="1">
    <location>
        <begin position="201"/>
        <end position="218"/>
    </location>
</feature>
<accession>A0A8T0QER7</accession>
<evidence type="ECO:0000313" key="3">
    <source>
        <dbReference type="EMBL" id="KAG2569266.1"/>
    </source>
</evidence>
<feature type="transmembrane region" description="Helical" evidence="2">
    <location>
        <begin position="528"/>
        <end position="555"/>
    </location>
</feature>
<dbReference type="Proteomes" id="UP000823388">
    <property type="component" value="Chromosome 7N"/>
</dbReference>
<feature type="region of interest" description="Disordered" evidence="1">
    <location>
        <begin position="201"/>
        <end position="227"/>
    </location>
</feature>
<proteinExistence type="predicted"/>
<dbReference type="InterPro" id="IPR004158">
    <property type="entry name" value="DUF247_pln"/>
</dbReference>
<dbReference type="PANTHER" id="PTHR31170">
    <property type="entry name" value="BNAC04G53230D PROTEIN"/>
    <property type="match status" value="1"/>
</dbReference>
<evidence type="ECO:0000256" key="1">
    <source>
        <dbReference type="SAM" id="MobiDB-lite"/>
    </source>
</evidence>
<evidence type="ECO:0000256" key="2">
    <source>
        <dbReference type="SAM" id="Phobius"/>
    </source>
</evidence>
<dbReference type="AlphaFoldDB" id="A0A8T0QER7"/>
<protein>
    <submittedName>
        <fullName evidence="3">Uncharacterized protein</fullName>
    </submittedName>
</protein>